<evidence type="ECO:0000313" key="1">
    <source>
        <dbReference type="EMBL" id="RXK39130.1"/>
    </source>
</evidence>
<dbReference type="AlphaFoldDB" id="A0A4Q1BN09"/>
<dbReference type="OrthoDB" id="2580820at2759"/>
<dbReference type="Proteomes" id="UP000289152">
    <property type="component" value="Unassembled WGS sequence"/>
</dbReference>
<organism evidence="1 2">
    <name type="scientific">Tremella mesenterica</name>
    <name type="common">Jelly fungus</name>
    <dbReference type="NCBI Taxonomy" id="5217"/>
    <lineage>
        <taxon>Eukaryota</taxon>
        <taxon>Fungi</taxon>
        <taxon>Dikarya</taxon>
        <taxon>Basidiomycota</taxon>
        <taxon>Agaricomycotina</taxon>
        <taxon>Tremellomycetes</taxon>
        <taxon>Tremellales</taxon>
        <taxon>Tremellaceae</taxon>
        <taxon>Tremella</taxon>
    </lineage>
</organism>
<reference evidence="1 2" key="1">
    <citation type="submission" date="2016-06" db="EMBL/GenBank/DDBJ databases">
        <title>Evolution of pathogenesis and genome organization in the Tremellales.</title>
        <authorList>
            <person name="Cuomo C."/>
            <person name="Litvintseva A."/>
            <person name="Heitman J."/>
            <person name="Chen Y."/>
            <person name="Sun S."/>
            <person name="Springer D."/>
            <person name="Dromer F."/>
            <person name="Young S."/>
            <person name="Zeng Q."/>
            <person name="Chapman S."/>
            <person name="Gujja S."/>
            <person name="Saif S."/>
            <person name="Birren B."/>
        </authorList>
    </citation>
    <scope>NUCLEOTIDE SEQUENCE [LARGE SCALE GENOMIC DNA]</scope>
    <source>
        <strain evidence="1 2">ATCC 28783</strain>
    </source>
</reference>
<gene>
    <name evidence="1" type="ORF">M231_03635</name>
</gene>
<comment type="caution">
    <text evidence="1">The sequence shown here is derived from an EMBL/GenBank/DDBJ whole genome shotgun (WGS) entry which is preliminary data.</text>
</comment>
<protein>
    <recommendedName>
        <fullName evidence="3">Altered inheritance of mitochondria protein 5, mitochondrial</fullName>
    </recommendedName>
</protein>
<evidence type="ECO:0000313" key="2">
    <source>
        <dbReference type="Proteomes" id="UP000289152"/>
    </source>
</evidence>
<dbReference type="VEuPathDB" id="FungiDB:TREMEDRAFT_59431"/>
<dbReference type="EMBL" id="SDIL01000036">
    <property type="protein sequence ID" value="RXK39130.1"/>
    <property type="molecule type" value="Genomic_DNA"/>
</dbReference>
<name>A0A4Q1BN09_TREME</name>
<sequence length="238" mass="25664">MAGFVLGTGSGVLAAAMVYYTLTSSLSQSTTRMRGDLHQTTHLLNSSFDPSLPLAPVSSLGPSSLSPPFSQTLRQRWNMALSNMFEKVHDADYLSAGKTVYFSGKDLIKSVYHVDDTGLSGLKDVGKKGKEIMYDSNKIGEDIGNNVEKVGKGIVDYVKEVGKEVGIDKVKEVGKEVISGLATEARTYDGIGFEEKEKEKGITRKHEGFVEGTEGVDLRKGVEGVVGGKKSIPDKRIV</sequence>
<accession>A0A4Q1BN09</accession>
<dbReference type="InParanoid" id="A0A4Q1BN09"/>
<keyword evidence="2" id="KW-1185">Reference proteome</keyword>
<proteinExistence type="predicted"/>
<evidence type="ECO:0008006" key="3">
    <source>
        <dbReference type="Google" id="ProtNLM"/>
    </source>
</evidence>